<comment type="catalytic activity">
    <reaction evidence="1 10">
        <text>Eliminative cleavage of (1-&gt;4)-alpha-D-galacturonan to give oligosaccharides with 4-deoxy-alpha-D-galact-4-enuronosyl groups at their non-reducing ends.</text>
        <dbReference type="EC" id="4.2.2.2"/>
    </reaction>
</comment>
<dbReference type="AlphaFoldDB" id="A0AAV0FT56"/>
<dbReference type="PANTHER" id="PTHR31683">
    <property type="entry name" value="PECTATE LYASE 18-RELATED"/>
    <property type="match status" value="1"/>
</dbReference>
<dbReference type="Gene3D" id="2.160.20.10">
    <property type="entry name" value="Single-stranded right-handed beta-helix, Pectin lyase-like"/>
    <property type="match status" value="1"/>
</dbReference>
<dbReference type="EC" id="4.2.2.2" evidence="4 10"/>
<evidence type="ECO:0000256" key="9">
    <source>
        <dbReference type="ARBA" id="ARBA00023239"/>
    </source>
</evidence>
<feature type="signal peptide" evidence="10">
    <location>
        <begin position="1"/>
        <end position="23"/>
    </location>
</feature>
<dbReference type="PRINTS" id="PR00807">
    <property type="entry name" value="AMBALLERGEN"/>
</dbReference>
<name>A0AAV0FT56_9ASTE</name>
<evidence type="ECO:0000313" key="13">
    <source>
        <dbReference type="Proteomes" id="UP001152523"/>
    </source>
</evidence>
<dbReference type="Pfam" id="PF04431">
    <property type="entry name" value="Pec_lyase_N"/>
    <property type="match status" value="1"/>
</dbReference>
<organism evidence="12 13">
    <name type="scientific">Cuscuta epithymum</name>
    <dbReference type="NCBI Taxonomy" id="186058"/>
    <lineage>
        <taxon>Eukaryota</taxon>
        <taxon>Viridiplantae</taxon>
        <taxon>Streptophyta</taxon>
        <taxon>Embryophyta</taxon>
        <taxon>Tracheophyta</taxon>
        <taxon>Spermatophyta</taxon>
        <taxon>Magnoliopsida</taxon>
        <taxon>eudicotyledons</taxon>
        <taxon>Gunneridae</taxon>
        <taxon>Pentapetalae</taxon>
        <taxon>asterids</taxon>
        <taxon>lamiids</taxon>
        <taxon>Solanales</taxon>
        <taxon>Convolvulaceae</taxon>
        <taxon>Cuscuteae</taxon>
        <taxon>Cuscuta</taxon>
        <taxon>Cuscuta subgen. Cuscuta</taxon>
    </lineage>
</organism>
<evidence type="ECO:0000259" key="11">
    <source>
        <dbReference type="SMART" id="SM00656"/>
    </source>
</evidence>
<dbReference type="InterPro" id="IPR007524">
    <property type="entry name" value="Pec_lyase_N"/>
</dbReference>
<feature type="chain" id="PRO_5043085059" description="Pectate lyase" evidence="10">
    <location>
        <begin position="24"/>
        <end position="465"/>
    </location>
</feature>
<keyword evidence="7 10" id="KW-0106">Calcium</keyword>
<dbReference type="Proteomes" id="UP001152523">
    <property type="component" value="Unassembled WGS sequence"/>
</dbReference>
<evidence type="ECO:0000256" key="7">
    <source>
        <dbReference type="ARBA" id="ARBA00022837"/>
    </source>
</evidence>
<dbReference type="InterPro" id="IPR045032">
    <property type="entry name" value="PEL"/>
</dbReference>
<gene>
    <name evidence="12" type="ORF">CEPIT_LOCUS36756</name>
</gene>
<dbReference type="InterPro" id="IPR018082">
    <property type="entry name" value="AmbAllergen"/>
</dbReference>
<keyword evidence="13" id="KW-1185">Reference proteome</keyword>
<comment type="pathway">
    <text evidence="2 10">Glycan metabolism; pectin degradation; 2-dehydro-3-deoxy-D-gluconate from pectin: step 2/5.</text>
</comment>
<evidence type="ECO:0000256" key="8">
    <source>
        <dbReference type="ARBA" id="ARBA00023180"/>
    </source>
</evidence>
<dbReference type="SMART" id="SM00656">
    <property type="entry name" value="Amb_all"/>
    <property type="match status" value="1"/>
</dbReference>
<reference evidence="12" key="1">
    <citation type="submission" date="2022-07" db="EMBL/GenBank/DDBJ databases">
        <authorList>
            <person name="Macas J."/>
            <person name="Novak P."/>
            <person name="Neumann P."/>
        </authorList>
    </citation>
    <scope>NUCLEOTIDE SEQUENCE</scope>
</reference>
<comment type="similarity">
    <text evidence="3 10">Belongs to the polysaccharide lyase 1 family.</text>
</comment>
<dbReference type="SUPFAM" id="SSF51126">
    <property type="entry name" value="Pectin lyase-like"/>
    <property type="match status" value="1"/>
</dbReference>
<evidence type="ECO:0000256" key="6">
    <source>
        <dbReference type="ARBA" id="ARBA00022729"/>
    </source>
</evidence>
<dbReference type="GO" id="GO:0046872">
    <property type="term" value="F:metal ion binding"/>
    <property type="evidence" value="ECO:0007669"/>
    <property type="project" value="UniProtKB-KW"/>
</dbReference>
<evidence type="ECO:0000256" key="10">
    <source>
        <dbReference type="RuleBase" id="RU361123"/>
    </source>
</evidence>
<keyword evidence="9 10" id="KW-0456">Lyase</keyword>
<dbReference type="InterPro" id="IPR012334">
    <property type="entry name" value="Pectin_lyas_fold"/>
</dbReference>
<feature type="domain" description="Pectate lyase" evidence="11">
    <location>
        <begin position="190"/>
        <end position="389"/>
    </location>
</feature>
<evidence type="ECO:0000256" key="3">
    <source>
        <dbReference type="ARBA" id="ARBA00010980"/>
    </source>
</evidence>
<sequence>MAKMPFFFTLFAAFAAMPQLIAADDDTVWEQRATQARINILKAYHPNPEQVTREFNERVSMEWNETMGELQVADGMRSTTTTIASSIYNNSYNNGTKRRELRKRGKWRGGRCLATNPMDRCWRCDRNWAANRKRLADCAMGFAKGTTGGKAGSYYVVTDPSDNDVVEPKPGTLRHAVIQKRPLWITFARSMTIKLARELIMQSDKTIDGRGVSVHIAGGAGITVQFVRNVIIHNVKIGDIVPTPGGWLRDSADHKGIRTGDEGDGITIFASHHVWIDHVSMYNCADGIIDAVAGSTAVTISNSHFTDHDKVLLFGANNWDPVDKVMQITVAFNHFGKRLHQRMPRCRWGLFHIVNNDYTHWVMYAVGGSAGATIVSQGNRYIAQPGVNPFKEVTHRDCPDASWKSWTWVSSGDVFMNGAFFTQSGDLQGAQKYGHRDLVTALSGSTVGLITRFAGHLYCSPSTPC</sequence>
<evidence type="ECO:0000256" key="2">
    <source>
        <dbReference type="ARBA" id="ARBA00005220"/>
    </source>
</evidence>
<dbReference type="PANTHER" id="PTHR31683:SF69">
    <property type="entry name" value="PECTATE LYASE 7-RELATED"/>
    <property type="match status" value="1"/>
</dbReference>
<keyword evidence="6 10" id="KW-0732">Signal</keyword>
<evidence type="ECO:0000313" key="12">
    <source>
        <dbReference type="EMBL" id="CAH9138380.1"/>
    </source>
</evidence>
<dbReference type="InterPro" id="IPR011050">
    <property type="entry name" value="Pectin_lyase_fold/virulence"/>
</dbReference>
<protein>
    <recommendedName>
        <fullName evidence="4 10">Pectate lyase</fullName>
        <ecNumber evidence="4 10">4.2.2.2</ecNumber>
    </recommendedName>
</protein>
<evidence type="ECO:0000256" key="1">
    <source>
        <dbReference type="ARBA" id="ARBA00000695"/>
    </source>
</evidence>
<keyword evidence="5 10" id="KW-0479">Metal-binding</keyword>
<dbReference type="Pfam" id="PF00544">
    <property type="entry name" value="Pectate_lyase_4"/>
    <property type="match status" value="1"/>
</dbReference>
<proteinExistence type="inferred from homology"/>
<dbReference type="EMBL" id="CAMAPF010001009">
    <property type="protein sequence ID" value="CAH9138380.1"/>
    <property type="molecule type" value="Genomic_DNA"/>
</dbReference>
<evidence type="ECO:0000256" key="4">
    <source>
        <dbReference type="ARBA" id="ARBA00012272"/>
    </source>
</evidence>
<dbReference type="InterPro" id="IPR002022">
    <property type="entry name" value="Pec_lyase"/>
</dbReference>
<accession>A0AAV0FT56</accession>
<keyword evidence="8" id="KW-0325">Glycoprotein</keyword>
<dbReference type="GO" id="GO:0030570">
    <property type="term" value="F:pectate lyase activity"/>
    <property type="evidence" value="ECO:0007669"/>
    <property type="project" value="UniProtKB-EC"/>
</dbReference>
<evidence type="ECO:0000256" key="5">
    <source>
        <dbReference type="ARBA" id="ARBA00022723"/>
    </source>
</evidence>
<comment type="cofactor">
    <cofactor evidence="10">
        <name>Ca(2+)</name>
        <dbReference type="ChEBI" id="CHEBI:29108"/>
    </cofactor>
    <text evidence="10">Binds 1 Ca(2+) ion. Required for its activity.</text>
</comment>
<comment type="caution">
    <text evidence="12">The sequence shown here is derived from an EMBL/GenBank/DDBJ whole genome shotgun (WGS) entry which is preliminary data.</text>
</comment>